<accession>A0A5J9VKV5</accession>
<evidence type="ECO:0000256" key="1">
    <source>
        <dbReference type="SAM" id="MobiDB-lite"/>
    </source>
</evidence>
<reference evidence="2 3" key="1">
    <citation type="journal article" date="2019" name="Sci. Rep.">
        <title>A high-quality genome of Eragrostis curvula grass provides insights into Poaceae evolution and supports new strategies to enhance forage quality.</title>
        <authorList>
            <person name="Carballo J."/>
            <person name="Santos B.A.C.M."/>
            <person name="Zappacosta D."/>
            <person name="Garbus I."/>
            <person name="Selva J.P."/>
            <person name="Gallo C.A."/>
            <person name="Diaz A."/>
            <person name="Albertini E."/>
            <person name="Caccamo M."/>
            <person name="Echenique V."/>
        </authorList>
    </citation>
    <scope>NUCLEOTIDE SEQUENCE [LARGE SCALE GENOMIC DNA]</scope>
    <source>
        <strain evidence="3">cv. Victoria</strain>
        <tissue evidence="2">Leaf</tissue>
    </source>
</reference>
<dbReference type="AlphaFoldDB" id="A0A5J9VKV5"/>
<evidence type="ECO:0000313" key="2">
    <source>
        <dbReference type="EMBL" id="TVU36763.1"/>
    </source>
</evidence>
<sequence length="107" mass="11974">MIPRPSSPRWVELEVACFFPMCRLAEEDEDGGGTAGALCRRSCRRKPKFLATFELLQEEKNVVPARAGAACKPRGDHGAEDEMSRIEGHIPPRPGYAYERDCILKVQ</sequence>
<name>A0A5J9VKV5_9POAL</name>
<gene>
    <name evidence="2" type="ORF">EJB05_18709</name>
</gene>
<evidence type="ECO:0000313" key="3">
    <source>
        <dbReference type="Proteomes" id="UP000324897"/>
    </source>
</evidence>
<dbReference type="Proteomes" id="UP000324897">
    <property type="component" value="Unassembled WGS sequence"/>
</dbReference>
<feature type="region of interest" description="Disordered" evidence="1">
    <location>
        <begin position="67"/>
        <end position="92"/>
    </location>
</feature>
<comment type="caution">
    <text evidence="2">The sequence shown here is derived from an EMBL/GenBank/DDBJ whole genome shotgun (WGS) entry which is preliminary data.</text>
</comment>
<protein>
    <submittedName>
        <fullName evidence="2">Uncharacterized protein</fullName>
    </submittedName>
</protein>
<keyword evidence="3" id="KW-1185">Reference proteome</keyword>
<feature type="compositionally biased region" description="Basic and acidic residues" evidence="1">
    <location>
        <begin position="73"/>
        <end position="90"/>
    </location>
</feature>
<dbReference type="Gramene" id="TVU36763">
    <property type="protein sequence ID" value="TVU36763"/>
    <property type="gene ID" value="EJB05_18709"/>
</dbReference>
<organism evidence="2 3">
    <name type="scientific">Eragrostis curvula</name>
    <name type="common">weeping love grass</name>
    <dbReference type="NCBI Taxonomy" id="38414"/>
    <lineage>
        <taxon>Eukaryota</taxon>
        <taxon>Viridiplantae</taxon>
        <taxon>Streptophyta</taxon>
        <taxon>Embryophyta</taxon>
        <taxon>Tracheophyta</taxon>
        <taxon>Spermatophyta</taxon>
        <taxon>Magnoliopsida</taxon>
        <taxon>Liliopsida</taxon>
        <taxon>Poales</taxon>
        <taxon>Poaceae</taxon>
        <taxon>PACMAD clade</taxon>
        <taxon>Chloridoideae</taxon>
        <taxon>Eragrostideae</taxon>
        <taxon>Eragrostidinae</taxon>
        <taxon>Eragrostis</taxon>
    </lineage>
</organism>
<proteinExistence type="predicted"/>
<dbReference type="EMBL" id="RWGY01000009">
    <property type="protein sequence ID" value="TVU36763.1"/>
    <property type="molecule type" value="Genomic_DNA"/>
</dbReference>